<evidence type="ECO:0000313" key="6">
    <source>
        <dbReference type="Proteomes" id="UP000810292"/>
    </source>
</evidence>
<dbReference type="Gene3D" id="3.40.50.2300">
    <property type="match status" value="2"/>
</dbReference>
<dbReference type="SMART" id="SM00354">
    <property type="entry name" value="HTH_LACI"/>
    <property type="match status" value="1"/>
</dbReference>
<dbReference type="GO" id="GO:0000976">
    <property type="term" value="F:transcription cis-regulatory region binding"/>
    <property type="evidence" value="ECO:0007669"/>
    <property type="project" value="TreeGrafter"/>
</dbReference>
<name>A0A9D9IBD8_9SPIO</name>
<dbReference type="PANTHER" id="PTHR30146:SF144">
    <property type="entry name" value="LACI-FAMILY TRANSCRIPTION REGULATOR"/>
    <property type="match status" value="1"/>
</dbReference>
<dbReference type="InterPro" id="IPR025997">
    <property type="entry name" value="SBP_2_dom"/>
</dbReference>
<evidence type="ECO:0000256" key="1">
    <source>
        <dbReference type="ARBA" id="ARBA00023015"/>
    </source>
</evidence>
<dbReference type="Pfam" id="PF13407">
    <property type="entry name" value="Peripla_BP_4"/>
    <property type="match status" value="1"/>
</dbReference>
<proteinExistence type="predicted"/>
<accession>A0A9D9IBD8</accession>
<gene>
    <name evidence="5" type="ORF">IAA72_02605</name>
</gene>
<keyword evidence="1" id="KW-0805">Transcription regulation</keyword>
<dbReference type="SUPFAM" id="SSF47413">
    <property type="entry name" value="lambda repressor-like DNA-binding domains"/>
    <property type="match status" value="1"/>
</dbReference>
<dbReference type="InterPro" id="IPR010982">
    <property type="entry name" value="Lambda_DNA-bd_dom_sf"/>
</dbReference>
<reference evidence="5" key="2">
    <citation type="journal article" date="2021" name="PeerJ">
        <title>Extensive microbial diversity within the chicken gut microbiome revealed by metagenomics and culture.</title>
        <authorList>
            <person name="Gilroy R."/>
            <person name="Ravi A."/>
            <person name="Getino M."/>
            <person name="Pursley I."/>
            <person name="Horton D.L."/>
            <person name="Alikhan N.F."/>
            <person name="Baker D."/>
            <person name="Gharbi K."/>
            <person name="Hall N."/>
            <person name="Watson M."/>
            <person name="Adriaenssens E.M."/>
            <person name="Foster-Nyarko E."/>
            <person name="Jarju S."/>
            <person name="Secka A."/>
            <person name="Antonio M."/>
            <person name="Oren A."/>
            <person name="Chaudhuri R.R."/>
            <person name="La Ragione R."/>
            <person name="Hildebrand F."/>
            <person name="Pallen M.J."/>
        </authorList>
    </citation>
    <scope>NUCLEOTIDE SEQUENCE</scope>
    <source>
        <strain evidence="5">14700</strain>
    </source>
</reference>
<evidence type="ECO:0000259" key="4">
    <source>
        <dbReference type="PROSITE" id="PS50932"/>
    </source>
</evidence>
<evidence type="ECO:0000313" key="5">
    <source>
        <dbReference type="EMBL" id="MBO8468658.1"/>
    </source>
</evidence>
<keyword evidence="3" id="KW-0804">Transcription</keyword>
<dbReference type="SUPFAM" id="SSF53822">
    <property type="entry name" value="Periplasmic binding protein-like I"/>
    <property type="match status" value="1"/>
</dbReference>
<dbReference type="Gene3D" id="1.10.260.40">
    <property type="entry name" value="lambda repressor-like DNA-binding domains"/>
    <property type="match status" value="1"/>
</dbReference>
<reference evidence="5" key="1">
    <citation type="submission" date="2020-10" db="EMBL/GenBank/DDBJ databases">
        <authorList>
            <person name="Gilroy R."/>
        </authorList>
    </citation>
    <scope>NUCLEOTIDE SEQUENCE</scope>
    <source>
        <strain evidence="5">14700</strain>
    </source>
</reference>
<dbReference type="AlphaFoldDB" id="A0A9D9IBD8"/>
<dbReference type="InterPro" id="IPR000843">
    <property type="entry name" value="HTH_LacI"/>
</dbReference>
<dbReference type="Proteomes" id="UP000810292">
    <property type="component" value="Unassembled WGS sequence"/>
</dbReference>
<dbReference type="PROSITE" id="PS50932">
    <property type="entry name" value="HTH_LACI_2"/>
    <property type="match status" value="1"/>
</dbReference>
<dbReference type="PROSITE" id="PS00356">
    <property type="entry name" value="HTH_LACI_1"/>
    <property type="match status" value="1"/>
</dbReference>
<feature type="domain" description="HTH lacI-type" evidence="4">
    <location>
        <begin position="2"/>
        <end position="56"/>
    </location>
</feature>
<comment type="caution">
    <text evidence="5">The sequence shown here is derived from an EMBL/GenBank/DDBJ whole genome shotgun (WGS) entry which is preliminary data.</text>
</comment>
<dbReference type="EMBL" id="JADIMF010000041">
    <property type="protein sequence ID" value="MBO8468658.1"/>
    <property type="molecule type" value="Genomic_DNA"/>
</dbReference>
<dbReference type="CDD" id="cd01392">
    <property type="entry name" value="HTH_LacI"/>
    <property type="match status" value="1"/>
</dbReference>
<protein>
    <submittedName>
        <fullName evidence="5">LacI family DNA-binding transcriptional regulator</fullName>
    </submittedName>
</protein>
<dbReference type="PANTHER" id="PTHR30146">
    <property type="entry name" value="LACI-RELATED TRANSCRIPTIONAL REPRESSOR"/>
    <property type="match status" value="1"/>
</dbReference>
<dbReference type="GO" id="GO:0003700">
    <property type="term" value="F:DNA-binding transcription factor activity"/>
    <property type="evidence" value="ECO:0007669"/>
    <property type="project" value="TreeGrafter"/>
</dbReference>
<keyword evidence="2 5" id="KW-0238">DNA-binding</keyword>
<sequence length="344" mass="38238">MITIKEIAAEAGVSLGTVDRVLHNRGRVSQETIALVRRIAEENGYVTNQLGRRLRKNQQFRFGVLLPDLGSAKHAFWNQIINGVEEARKELESLQIEIIYSTFDTMADESFLNAGKKLLSNGVDAYIVAPIVAEGMRSLVKLFPDIPFAFVDSSLPDIKPMWNFAQDPIAAGKTGARLMSMMYPAFARVAALPIPKTISNSTETRADSFCASYSEEHPNVPIRKFYGIEIEEVIDDLIDFSSGEGITGVFVVSAQAASLCRILEERGISDRFRIIGFDLSDENREVLRNGKIGAIIGQRPQAQGHDAITTIYNHFVLQHDAEKILSAPIDIYIKENIPESSHWL</sequence>
<dbReference type="Pfam" id="PF00356">
    <property type="entry name" value="LacI"/>
    <property type="match status" value="1"/>
</dbReference>
<organism evidence="5 6">
    <name type="scientific">Candidatus Ornithospirochaeta stercoravium</name>
    <dbReference type="NCBI Taxonomy" id="2840897"/>
    <lineage>
        <taxon>Bacteria</taxon>
        <taxon>Pseudomonadati</taxon>
        <taxon>Spirochaetota</taxon>
        <taxon>Spirochaetia</taxon>
        <taxon>Spirochaetales</taxon>
        <taxon>Spirochaetaceae</taxon>
        <taxon>Spirochaetaceae incertae sedis</taxon>
        <taxon>Candidatus Ornithospirochaeta</taxon>
    </lineage>
</organism>
<dbReference type="InterPro" id="IPR028082">
    <property type="entry name" value="Peripla_BP_I"/>
</dbReference>
<evidence type="ECO:0000256" key="2">
    <source>
        <dbReference type="ARBA" id="ARBA00023125"/>
    </source>
</evidence>
<evidence type="ECO:0000256" key="3">
    <source>
        <dbReference type="ARBA" id="ARBA00023163"/>
    </source>
</evidence>